<dbReference type="GO" id="GO:0038023">
    <property type="term" value="F:signaling receptor activity"/>
    <property type="evidence" value="ECO:0007669"/>
    <property type="project" value="InterPro"/>
</dbReference>
<dbReference type="FunFam" id="2.40.170.20:FF:000005">
    <property type="entry name" value="TonB-dependent siderophore receptor"/>
    <property type="match status" value="1"/>
</dbReference>
<dbReference type="SUPFAM" id="SSF56935">
    <property type="entry name" value="Porins"/>
    <property type="match status" value="1"/>
</dbReference>
<dbReference type="InterPro" id="IPR039426">
    <property type="entry name" value="TonB-dep_rcpt-like"/>
</dbReference>
<keyword evidence="11 14" id="KW-0472">Membrane</keyword>
<evidence type="ECO:0000256" key="4">
    <source>
        <dbReference type="ARBA" id="ARBA00022452"/>
    </source>
</evidence>
<dbReference type="GO" id="GO:0015344">
    <property type="term" value="F:siderophore uptake transmembrane transporter activity"/>
    <property type="evidence" value="ECO:0007669"/>
    <property type="project" value="TreeGrafter"/>
</dbReference>
<dbReference type="InterPro" id="IPR012910">
    <property type="entry name" value="Plug_dom"/>
</dbReference>
<evidence type="ECO:0000313" key="19">
    <source>
        <dbReference type="Proteomes" id="UP000289465"/>
    </source>
</evidence>
<dbReference type="InterPro" id="IPR036942">
    <property type="entry name" value="Beta-barrel_TonB_sf"/>
</dbReference>
<evidence type="ECO:0000256" key="14">
    <source>
        <dbReference type="PROSITE-ProRule" id="PRU01360"/>
    </source>
</evidence>
<evidence type="ECO:0000313" key="18">
    <source>
        <dbReference type="EMBL" id="SSW71075.1"/>
    </source>
</evidence>
<comment type="similarity">
    <text evidence="2 14 15">Belongs to the TonB-dependent receptor family.</text>
</comment>
<sequence>MYPKPFSKSLAGLALVLQALATSALAAEGPPIPPGPLDEALNAYAQRRGLVISYDASLTRGLRSPGLRAPTGTDEDLSALLAGTGLSARRNAEGRIQLRKAPSSPAVELAPITVSGVQESAFGPVDGVVATRSASGSKTDAALLETPQTINVISRSEMDRRPVRSTAEALAYTPGVNAAWAGYDVRFDVIQLRGFNANYATYQDGLRSATGEYVIPRLNPYGAERIEVLKGPASVLYGQNTPGGLVNFVTKAPTETRQGEIQLEGGSNDHKQGAFDLGGPLNEGATLRYRLTGLYRDAGASLDRVDETNRYFAPAFTWAPNADTSFTLRVQYQRDLVDGWTGYFWPAEGTLYGNPNGRLKRSRFPGEPGVDRWDVEQRSVGYRLDHRLNSTWKVSQNLRYAEIDFDARNSFLNGFLDDEKRLIDRSYVGWKEQVYAFTVDNQVQAEFDTGPLSHTVLAGLDLRRVNNSYRFYMGTLGPLDLYRPVYGQRPQDIAEYTDTRTHTTQIGYYLQDQIRAGQWVFTGGARYDRAWADKQGVNFGSDAAGSQSDTAWTGRAGIVYLARNGLAPYVSYSTSFDPATGATRSGSPFKPTEGEQYEAGIKYEPPGQKAFVTLSAFQLTQKNVIAADPSDPAFNVQTGEVRVRGVELEGKAELGLGWTLIASYAYSHGEVTRNTPDYTGVNTEGKAVPNLPRHQAALWADHSFGGAARGLTAGMGVRYRSSTYGDAYNELGMKPVTLVDARVSYDLGALDPSLKGLAFALSATNLFDRRYVASCGSTTSCYWGQERQVYGTLSYRW</sequence>
<dbReference type="PROSITE" id="PS52016">
    <property type="entry name" value="TONB_DEPENDENT_REC_3"/>
    <property type="match status" value="1"/>
</dbReference>
<dbReference type="Proteomes" id="UP000289465">
    <property type="component" value="Unassembled WGS sequence"/>
</dbReference>
<dbReference type="SMART" id="SM00965">
    <property type="entry name" value="STN"/>
    <property type="match status" value="1"/>
</dbReference>
<name>A0A446CTB8_9BURK</name>
<keyword evidence="10 15" id="KW-0798">TonB box</keyword>
<keyword evidence="3 14" id="KW-0813">Transport</keyword>
<dbReference type="AlphaFoldDB" id="A0A446CTB8"/>
<feature type="chain" id="PRO_5019447147" evidence="16">
    <location>
        <begin position="27"/>
        <end position="797"/>
    </location>
</feature>
<proteinExistence type="inferred from homology"/>
<dbReference type="CDD" id="cd01347">
    <property type="entry name" value="ligand_gated_channel"/>
    <property type="match status" value="1"/>
</dbReference>
<dbReference type="NCBIfam" id="TIGR01783">
    <property type="entry name" value="TonB-siderophor"/>
    <property type="match status" value="1"/>
</dbReference>
<keyword evidence="12 18" id="KW-0675">Receptor</keyword>
<evidence type="ECO:0000256" key="16">
    <source>
        <dbReference type="SAM" id="SignalP"/>
    </source>
</evidence>
<dbReference type="PANTHER" id="PTHR32552:SF68">
    <property type="entry name" value="FERRICHROME OUTER MEMBRANE TRANSPORTER_PHAGE RECEPTOR"/>
    <property type="match status" value="1"/>
</dbReference>
<evidence type="ECO:0000256" key="6">
    <source>
        <dbReference type="ARBA" id="ARBA00022692"/>
    </source>
</evidence>
<evidence type="ECO:0000256" key="5">
    <source>
        <dbReference type="ARBA" id="ARBA00022496"/>
    </source>
</evidence>
<comment type="subcellular location">
    <subcellularLocation>
        <location evidence="1 14">Cell outer membrane</location>
        <topology evidence="1 14">Multi-pass membrane protein</topology>
    </subcellularLocation>
</comment>
<evidence type="ECO:0000256" key="3">
    <source>
        <dbReference type="ARBA" id="ARBA00022448"/>
    </source>
</evidence>
<accession>A0A446CTB8</accession>
<reference evidence="18 19" key="1">
    <citation type="submission" date="2018-07" db="EMBL/GenBank/DDBJ databases">
        <authorList>
            <person name="Peeters C."/>
        </authorList>
    </citation>
    <scope>NUCLEOTIDE SEQUENCE [LARGE SCALE GENOMIC DNA]</scope>
    <source>
        <strain evidence="18 19">LMG 30378</strain>
    </source>
</reference>
<evidence type="ECO:0000256" key="1">
    <source>
        <dbReference type="ARBA" id="ARBA00004571"/>
    </source>
</evidence>
<dbReference type="InterPro" id="IPR037066">
    <property type="entry name" value="Plug_dom_sf"/>
</dbReference>
<evidence type="ECO:0000256" key="13">
    <source>
        <dbReference type="ARBA" id="ARBA00023237"/>
    </source>
</evidence>
<dbReference type="Gene3D" id="3.55.50.30">
    <property type="match status" value="1"/>
</dbReference>
<keyword evidence="7 16" id="KW-0732">Signal</keyword>
<keyword evidence="13 14" id="KW-0998">Cell outer membrane</keyword>
<evidence type="ECO:0000256" key="2">
    <source>
        <dbReference type="ARBA" id="ARBA00009810"/>
    </source>
</evidence>
<dbReference type="FunFam" id="2.170.130.10:FF:000001">
    <property type="entry name" value="Catecholate siderophore TonB-dependent receptor"/>
    <property type="match status" value="1"/>
</dbReference>
<keyword evidence="8" id="KW-0408">Iron</keyword>
<evidence type="ECO:0000256" key="8">
    <source>
        <dbReference type="ARBA" id="ARBA00023004"/>
    </source>
</evidence>
<keyword evidence="4 14" id="KW-1134">Transmembrane beta strand</keyword>
<dbReference type="InterPro" id="IPR010105">
    <property type="entry name" value="TonB_sidphr_rcpt"/>
</dbReference>
<evidence type="ECO:0000256" key="7">
    <source>
        <dbReference type="ARBA" id="ARBA00022729"/>
    </source>
</evidence>
<keyword evidence="5" id="KW-0410">Iron transport</keyword>
<dbReference type="RefSeq" id="WP_165360267.1">
    <property type="nucleotide sequence ID" value="NZ_UFQC01000027.1"/>
</dbReference>
<gene>
    <name evidence="18" type="primary">fhuA_14</name>
    <name evidence="18" type="ORF">AVE30378_04392</name>
</gene>
<protein>
    <submittedName>
        <fullName evidence="18">Ferrichrome-iron receptor</fullName>
    </submittedName>
</protein>
<evidence type="ECO:0000256" key="12">
    <source>
        <dbReference type="ARBA" id="ARBA00023170"/>
    </source>
</evidence>
<evidence type="ECO:0000259" key="17">
    <source>
        <dbReference type="SMART" id="SM00965"/>
    </source>
</evidence>
<dbReference type="InterPro" id="IPR011662">
    <property type="entry name" value="Secretin/TonB_short_N"/>
</dbReference>
<dbReference type="GO" id="GO:0015891">
    <property type="term" value="P:siderophore transport"/>
    <property type="evidence" value="ECO:0007669"/>
    <property type="project" value="InterPro"/>
</dbReference>
<dbReference type="Pfam" id="PF07715">
    <property type="entry name" value="Plug"/>
    <property type="match status" value="1"/>
</dbReference>
<dbReference type="Gene3D" id="2.170.130.10">
    <property type="entry name" value="TonB-dependent receptor, plug domain"/>
    <property type="match status" value="1"/>
</dbReference>
<dbReference type="EMBL" id="UFQC01000027">
    <property type="protein sequence ID" value="SSW71075.1"/>
    <property type="molecule type" value="Genomic_DNA"/>
</dbReference>
<evidence type="ECO:0000256" key="15">
    <source>
        <dbReference type="RuleBase" id="RU003357"/>
    </source>
</evidence>
<evidence type="ECO:0000256" key="11">
    <source>
        <dbReference type="ARBA" id="ARBA00023136"/>
    </source>
</evidence>
<keyword evidence="6 14" id="KW-0812">Transmembrane</keyword>
<feature type="domain" description="Secretin/TonB short N-terminal" evidence="17">
    <location>
        <begin position="50"/>
        <end position="101"/>
    </location>
</feature>
<dbReference type="InterPro" id="IPR000531">
    <property type="entry name" value="Beta-barrel_TonB"/>
</dbReference>
<dbReference type="GO" id="GO:0009279">
    <property type="term" value="C:cell outer membrane"/>
    <property type="evidence" value="ECO:0007669"/>
    <property type="project" value="UniProtKB-SubCell"/>
</dbReference>
<organism evidence="18 19">
    <name type="scientific">Achromobacter veterisilvae</name>
    <dbReference type="NCBI Taxonomy" id="2069367"/>
    <lineage>
        <taxon>Bacteria</taxon>
        <taxon>Pseudomonadati</taxon>
        <taxon>Pseudomonadota</taxon>
        <taxon>Betaproteobacteria</taxon>
        <taxon>Burkholderiales</taxon>
        <taxon>Alcaligenaceae</taxon>
        <taxon>Achromobacter</taxon>
    </lineage>
</organism>
<keyword evidence="9" id="KW-0406">Ion transport</keyword>
<evidence type="ECO:0000256" key="10">
    <source>
        <dbReference type="ARBA" id="ARBA00023077"/>
    </source>
</evidence>
<dbReference type="Gene3D" id="2.40.170.20">
    <property type="entry name" value="TonB-dependent receptor, beta-barrel domain"/>
    <property type="match status" value="1"/>
</dbReference>
<dbReference type="Pfam" id="PF00593">
    <property type="entry name" value="TonB_dep_Rec_b-barrel"/>
    <property type="match status" value="1"/>
</dbReference>
<feature type="signal peptide" evidence="16">
    <location>
        <begin position="1"/>
        <end position="26"/>
    </location>
</feature>
<dbReference type="PANTHER" id="PTHR32552">
    <property type="entry name" value="FERRICHROME IRON RECEPTOR-RELATED"/>
    <property type="match status" value="1"/>
</dbReference>
<evidence type="ECO:0000256" key="9">
    <source>
        <dbReference type="ARBA" id="ARBA00023065"/>
    </source>
</evidence>